<dbReference type="GO" id="GO:0008825">
    <property type="term" value="F:cyclopropane-fatty-acyl-phospholipid synthase activity"/>
    <property type="evidence" value="ECO:0007669"/>
    <property type="project" value="UniProtKB-EC"/>
</dbReference>
<accession>A0ABZ2L693</accession>
<dbReference type="CDD" id="cd02440">
    <property type="entry name" value="AdoMet_MTases"/>
    <property type="match status" value="1"/>
</dbReference>
<keyword evidence="5" id="KW-0443">Lipid metabolism</keyword>
<keyword evidence="3 6" id="KW-0808">Transferase</keyword>
<dbReference type="Gene3D" id="3.40.50.150">
    <property type="entry name" value="Vaccinia Virus protein VP39"/>
    <property type="match status" value="1"/>
</dbReference>
<dbReference type="PANTHER" id="PTHR43667:SF1">
    <property type="entry name" value="CYCLOPROPANE-FATTY-ACYL-PHOSPHOLIPID SYNTHASE"/>
    <property type="match status" value="1"/>
</dbReference>
<dbReference type="EMBL" id="CP089983">
    <property type="protein sequence ID" value="WXB06454.1"/>
    <property type="molecule type" value="Genomic_DNA"/>
</dbReference>
<dbReference type="PIRSF" id="PIRSF003085">
    <property type="entry name" value="CMAS"/>
    <property type="match status" value="1"/>
</dbReference>
<evidence type="ECO:0000256" key="1">
    <source>
        <dbReference type="ARBA" id="ARBA00010815"/>
    </source>
</evidence>
<dbReference type="EC" id="2.1.1.79" evidence="6"/>
<dbReference type="GO" id="GO:0032259">
    <property type="term" value="P:methylation"/>
    <property type="evidence" value="ECO:0007669"/>
    <property type="project" value="UniProtKB-KW"/>
</dbReference>
<name>A0ABZ2L693_9BACT</name>
<dbReference type="PANTHER" id="PTHR43667">
    <property type="entry name" value="CYCLOPROPANE-FATTY-ACYL-PHOSPHOLIPID SYNTHASE"/>
    <property type="match status" value="1"/>
</dbReference>
<evidence type="ECO:0000256" key="3">
    <source>
        <dbReference type="ARBA" id="ARBA00022679"/>
    </source>
</evidence>
<dbReference type="SUPFAM" id="SSF53335">
    <property type="entry name" value="S-adenosyl-L-methionine-dependent methyltransferases"/>
    <property type="match status" value="1"/>
</dbReference>
<keyword evidence="7" id="KW-1185">Reference proteome</keyword>
<dbReference type="RefSeq" id="WP_394836101.1">
    <property type="nucleotide sequence ID" value="NZ_CP089929.1"/>
</dbReference>
<evidence type="ECO:0000256" key="5">
    <source>
        <dbReference type="ARBA" id="ARBA00023098"/>
    </source>
</evidence>
<keyword evidence="4" id="KW-0949">S-adenosyl-L-methionine</keyword>
<dbReference type="InterPro" id="IPR050723">
    <property type="entry name" value="CFA/CMAS"/>
</dbReference>
<dbReference type="NCBIfam" id="NF008686">
    <property type="entry name" value="PRK11705.1"/>
    <property type="match status" value="1"/>
</dbReference>
<dbReference type="InterPro" id="IPR029063">
    <property type="entry name" value="SAM-dependent_MTases_sf"/>
</dbReference>
<evidence type="ECO:0000313" key="7">
    <source>
        <dbReference type="Proteomes" id="UP001374803"/>
    </source>
</evidence>
<gene>
    <name evidence="6" type="primary">cfa</name>
    <name evidence="6" type="ORF">LVJ94_04250</name>
</gene>
<evidence type="ECO:0000313" key="6">
    <source>
        <dbReference type="EMBL" id="WXB06454.1"/>
    </source>
</evidence>
<sequence length="402" mass="45691">MSHFSRWGSPSTRLRAAFQRLLEKADIRLDGNRPHDVRIHDPRAFMRVALQGSVGLGEAYLDGWWSTDDLEGFAFRLASARLERVAEWLPRAIWQNLGERIFNQQSKILARRVAEEHYDLGNDLFSAFLGQCRNYSCAYFQDTDDLDRAQRLKLDLICRKLDLRPGDRLLDVGGGWGELARHAAKEYGAVVTSINISEEQMRFAREHCKGLDVSIVHCDYRDVRGLFDKVAAIAMFTHIGRRNYRAFMAAIHRVLAPTGAFLLEGVWGNVSMNRIDGWIDKYVFPGATIPSGAQTFRALEGLFVAEDIHNFGPHYIKTLRAWDARLEAAWPDLRSRYGERVHRIFSYYFRMIAGYFRARALHNWHLLLTPTGAPQPATGRITDVVAGRGTDGAGRRGLIANV</sequence>
<evidence type="ECO:0000256" key="2">
    <source>
        <dbReference type="ARBA" id="ARBA00022603"/>
    </source>
</evidence>
<comment type="similarity">
    <text evidence="1">Belongs to the CFA/CMAS family.</text>
</comment>
<dbReference type="InterPro" id="IPR003333">
    <property type="entry name" value="CMAS"/>
</dbReference>
<protein>
    <submittedName>
        <fullName evidence="6">Cyclopropane fatty acyl phospholipid synthase</fullName>
        <ecNumber evidence="6">2.1.1.79</ecNumber>
    </submittedName>
</protein>
<dbReference type="Pfam" id="PF02353">
    <property type="entry name" value="CMAS"/>
    <property type="match status" value="1"/>
</dbReference>
<reference evidence="6" key="1">
    <citation type="submission" date="2021-12" db="EMBL/GenBank/DDBJ databases">
        <title>Discovery of the Pendulisporaceae a myxobacterial family with distinct sporulation behavior and unique specialized metabolism.</title>
        <authorList>
            <person name="Garcia R."/>
            <person name="Popoff A."/>
            <person name="Bader C.D."/>
            <person name="Loehr J."/>
            <person name="Walesch S."/>
            <person name="Walt C."/>
            <person name="Boldt J."/>
            <person name="Bunk B."/>
            <person name="Haeckl F.J.F.P.J."/>
            <person name="Gunesch A.P."/>
            <person name="Birkelbach J."/>
            <person name="Nuebel U."/>
            <person name="Pietschmann T."/>
            <person name="Bach T."/>
            <person name="Mueller R."/>
        </authorList>
    </citation>
    <scope>NUCLEOTIDE SEQUENCE</scope>
    <source>
        <strain evidence="6">MSr11367</strain>
    </source>
</reference>
<organism evidence="6 7">
    <name type="scientific">Pendulispora rubella</name>
    <dbReference type="NCBI Taxonomy" id="2741070"/>
    <lineage>
        <taxon>Bacteria</taxon>
        <taxon>Pseudomonadati</taxon>
        <taxon>Myxococcota</taxon>
        <taxon>Myxococcia</taxon>
        <taxon>Myxococcales</taxon>
        <taxon>Sorangiineae</taxon>
        <taxon>Pendulisporaceae</taxon>
        <taxon>Pendulispora</taxon>
    </lineage>
</organism>
<dbReference type="Proteomes" id="UP001374803">
    <property type="component" value="Chromosome"/>
</dbReference>
<keyword evidence="2 6" id="KW-0489">Methyltransferase</keyword>
<proteinExistence type="inferred from homology"/>
<evidence type="ECO:0000256" key="4">
    <source>
        <dbReference type="ARBA" id="ARBA00022691"/>
    </source>
</evidence>